<feature type="domain" description="Transposase IS200-like" evidence="1">
    <location>
        <begin position="13"/>
        <end position="127"/>
    </location>
</feature>
<dbReference type="Proteomes" id="UP001431235">
    <property type="component" value="Unassembled WGS sequence"/>
</dbReference>
<dbReference type="InterPro" id="IPR036515">
    <property type="entry name" value="Transposase_17_sf"/>
</dbReference>
<sequence length="150" mass="17641">MASPKLLLGRVSRVGYVYSVTTVTARRHPWFLDDAHVHALLEALRTSDRLKRTLTLAWVVMPDHLHWLFQLRQGTLSACLRDMKAGSARRIHRLRRTRGRLWQPGYHDHAVRHHESLHALVTYLMQNPVRAGLCRHADDYPHAWRRWPTH</sequence>
<proteinExistence type="predicted"/>
<evidence type="ECO:0000259" key="1">
    <source>
        <dbReference type="SMART" id="SM01321"/>
    </source>
</evidence>
<dbReference type="NCBIfam" id="NF047646">
    <property type="entry name" value="REP_Tyr_transpos"/>
    <property type="match status" value="1"/>
</dbReference>
<dbReference type="SMART" id="SM01321">
    <property type="entry name" value="Y1_Tnp"/>
    <property type="match status" value="1"/>
</dbReference>
<evidence type="ECO:0000313" key="3">
    <source>
        <dbReference type="Proteomes" id="UP001431235"/>
    </source>
</evidence>
<dbReference type="RefSeq" id="WP_250064273.1">
    <property type="nucleotide sequence ID" value="NZ_JAIKTS010000003.1"/>
</dbReference>
<organism evidence="2 3">
    <name type="scientific">Stenotrophomonas mori</name>
    <dbReference type="NCBI Taxonomy" id="2871096"/>
    <lineage>
        <taxon>Bacteria</taxon>
        <taxon>Pseudomonadati</taxon>
        <taxon>Pseudomonadota</taxon>
        <taxon>Gammaproteobacteria</taxon>
        <taxon>Lysobacterales</taxon>
        <taxon>Lysobacteraceae</taxon>
        <taxon>Stenotrophomonas</taxon>
    </lineage>
</organism>
<dbReference type="PANTHER" id="PTHR36966">
    <property type="entry name" value="REP-ASSOCIATED TYROSINE TRANSPOSASE"/>
    <property type="match status" value="1"/>
</dbReference>
<evidence type="ECO:0000313" key="2">
    <source>
        <dbReference type="EMBL" id="MCL7714991.1"/>
    </source>
</evidence>
<accession>A0ABT0SI22</accession>
<name>A0ABT0SI22_9GAMM</name>
<reference evidence="2 3" key="1">
    <citation type="submission" date="2021-08" db="EMBL/GenBank/DDBJ databases">
        <title>Novel members of of the genus Stenotrophomonas from differernt environment.</title>
        <authorList>
            <person name="Deng Y."/>
        </authorList>
    </citation>
    <scope>NUCLEOTIDE SEQUENCE [LARGE SCALE GENOMIC DNA]</scope>
    <source>
        <strain evidence="2 3">CPCC 101365</strain>
    </source>
</reference>
<dbReference type="InterPro" id="IPR052715">
    <property type="entry name" value="RAYT_transposase"/>
</dbReference>
<dbReference type="Pfam" id="PF01797">
    <property type="entry name" value="Y1_Tnp"/>
    <property type="match status" value="1"/>
</dbReference>
<dbReference type="Gene3D" id="3.30.70.1290">
    <property type="entry name" value="Transposase IS200-like"/>
    <property type="match status" value="1"/>
</dbReference>
<keyword evidence="3" id="KW-1185">Reference proteome</keyword>
<dbReference type="EMBL" id="JAIKTS010000003">
    <property type="protein sequence ID" value="MCL7714991.1"/>
    <property type="molecule type" value="Genomic_DNA"/>
</dbReference>
<dbReference type="InterPro" id="IPR002686">
    <property type="entry name" value="Transposase_17"/>
</dbReference>
<gene>
    <name evidence="2" type="ORF">K5L01_10070</name>
</gene>
<dbReference type="PANTHER" id="PTHR36966:SF1">
    <property type="entry name" value="REP-ASSOCIATED TYROSINE TRANSPOSASE"/>
    <property type="match status" value="1"/>
</dbReference>
<protein>
    <submittedName>
        <fullName evidence="2">Transposase</fullName>
    </submittedName>
</protein>
<comment type="caution">
    <text evidence="2">The sequence shown here is derived from an EMBL/GenBank/DDBJ whole genome shotgun (WGS) entry which is preliminary data.</text>
</comment>
<dbReference type="SUPFAM" id="SSF143422">
    <property type="entry name" value="Transposase IS200-like"/>
    <property type="match status" value="1"/>
</dbReference>